<dbReference type="KEGG" id="mhev:MHEL_02320"/>
<evidence type="ECO:0000313" key="2">
    <source>
        <dbReference type="Proteomes" id="UP000467148"/>
    </source>
</evidence>
<dbReference type="EMBL" id="AP022596">
    <property type="protein sequence ID" value="BBY61989.1"/>
    <property type="molecule type" value="Genomic_DNA"/>
</dbReference>
<organism evidence="1 2">
    <name type="scientific">Mycolicibacterium helvum</name>
    <dbReference type="NCBI Taxonomy" id="1534349"/>
    <lineage>
        <taxon>Bacteria</taxon>
        <taxon>Bacillati</taxon>
        <taxon>Actinomycetota</taxon>
        <taxon>Actinomycetes</taxon>
        <taxon>Mycobacteriales</taxon>
        <taxon>Mycobacteriaceae</taxon>
        <taxon>Mycolicibacterium</taxon>
    </lineage>
</organism>
<dbReference type="AlphaFoldDB" id="A0A7I7T0K4"/>
<reference evidence="1 2" key="1">
    <citation type="journal article" date="2019" name="Emerg. Microbes Infect.">
        <title>Comprehensive subspecies identification of 175 nontuberculous mycobacteria species based on 7547 genomic profiles.</title>
        <authorList>
            <person name="Matsumoto Y."/>
            <person name="Kinjo T."/>
            <person name="Motooka D."/>
            <person name="Nabeya D."/>
            <person name="Jung N."/>
            <person name="Uechi K."/>
            <person name="Horii T."/>
            <person name="Iida T."/>
            <person name="Fujita J."/>
            <person name="Nakamura S."/>
        </authorList>
    </citation>
    <scope>NUCLEOTIDE SEQUENCE [LARGE SCALE GENOMIC DNA]</scope>
    <source>
        <strain evidence="1 2">JCM 30396</strain>
    </source>
</reference>
<dbReference type="Proteomes" id="UP000467148">
    <property type="component" value="Chromosome"/>
</dbReference>
<proteinExistence type="predicted"/>
<name>A0A7I7T0K4_9MYCO</name>
<protein>
    <submittedName>
        <fullName evidence="1">Uncharacterized protein</fullName>
    </submittedName>
</protein>
<sequence>MLQADTDLERVDVDATAPDGEYIEGWVSSHVSSLQGSMGTCYDCAPATAVCQYFVLTFYLLHSRC</sequence>
<evidence type="ECO:0000313" key="1">
    <source>
        <dbReference type="EMBL" id="BBY61989.1"/>
    </source>
</evidence>
<accession>A0A7I7T0K4</accession>
<gene>
    <name evidence="1" type="ORF">MHEL_02320</name>
</gene>
<keyword evidence="2" id="KW-1185">Reference proteome</keyword>